<proteinExistence type="predicted"/>
<dbReference type="RefSeq" id="WP_249293821.1">
    <property type="nucleotide sequence ID" value="NZ_JACRSV010000001.1"/>
</dbReference>
<protein>
    <submittedName>
        <fullName evidence="4">Uncharacterized protein</fullName>
    </submittedName>
</protein>
<evidence type="ECO:0000256" key="2">
    <source>
        <dbReference type="PROSITE-ProRule" id="PRU00591"/>
    </source>
</evidence>
<name>A0A926E386_9FIRM</name>
<accession>A0A926E386</accession>
<feature type="repeat" description="Cell wall-binding" evidence="2">
    <location>
        <begin position="363"/>
        <end position="382"/>
    </location>
</feature>
<evidence type="ECO:0000313" key="5">
    <source>
        <dbReference type="Proteomes" id="UP000610760"/>
    </source>
</evidence>
<comment type="caution">
    <text evidence="4">The sequence shown here is derived from an EMBL/GenBank/DDBJ whole genome shotgun (WGS) entry which is preliminary data.</text>
</comment>
<evidence type="ECO:0000256" key="1">
    <source>
        <dbReference type="ARBA" id="ARBA00022737"/>
    </source>
</evidence>
<feature type="repeat" description="Cell wall-binding" evidence="2">
    <location>
        <begin position="405"/>
        <end position="424"/>
    </location>
</feature>
<dbReference type="InterPro" id="IPR018337">
    <property type="entry name" value="Cell_wall/Cho-bd_repeat"/>
</dbReference>
<dbReference type="Proteomes" id="UP000610760">
    <property type="component" value="Unassembled WGS sequence"/>
</dbReference>
<reference evidence="4" key="1">
    <citation type="submission" date="2020-08" db="EMBL/GenBank/DDBJ databases">
        <title>Genome public.</title>
        <authorList>
            <person name="Liu C."/>
            <person name="Sun Q."/>
        </authorList>
    </citation>
    <scope>NUCLEOTIDE SEQUENCE</scope>
    <source>
        <strain evidence="4">NSJ-33</strain>
    </source>
</reference>
<dbReference type="PROSITE" id="PS51257">
    <property type="entry name" value="PROKAR_LIPOPROTEIN"/>
    <property type="match status" value="1"/>
</dbReference>
<feature type="signal peptide" evidence="3">
    <location>
        <begin position="1"/>
        <end position="28"/>
    </location>
</feature>
<dbReference type="Pfam" id="PF19085">
    <property type="entry name" value="Choline_bind_2"/>
    <property type="match status" value="1"/>
</dbReference>
<dbReference type="InterPro" id="IPR032675">
    <property type="entry name" value="LRR_dom_sf"/>
</dbReference>
<gene>
    <name evidence="4" type="ORF">H8710_02445</name>
</gene>
<dbReference type="Pfam" id="PF19127">
    <property type="entry name" value="Choline_bind_3"/>
    <property type="match status" value="1"/>
</dbReference>
<keyword evidence="3" id="KW-0732">Signal</keyword>
<dbReference type="Pfam" id="PF01473">
    <property type="entry name" value="Choline_bind_1"/>
    <property type="match status" value="1"/>
</dbReference>
<dbReference type="AlphaFoldDB" id="A0A926E386"/>
<evidence type="ECO:0000256" key="3">
    <source>
        <dbReference type="SAM" id="SignalP"/>
    </source>
</evidence>
<dbReference type="PROSITE" id="PS51170">
    <property type="entry name" value="CW"/>
    <property type="match status" value="2"/>
</dbReference>
<dbReference type="SUPFAM" id="SSF69360">
    <property type="entry name" value="Cell wall binding repeat"/>
    <property type="match status" value="1"/>
</dbReference>
<keyword evidence="5" id="KW-1185">Reference proteome</keyword>
<dbReference type="Gene3D" id="3.80.10.10">
    <property type="entry name" value="Ribonuclease Inhibitor"/>
    <property type="match status" value="1"/>
</dbReference>
<evidence type="ECO:0000313" key="4">
    <source>
        <dbReference type="EMBL" id="MBC8558923.1"/>
    </source>
</evidence>
<sequence length="444" mass="49911">MKKILRVSLTVFLVGVLFCACFVTSAAAKTTSGKIDGGFTWTLDDQTGELILSGNGDIEEDAFEEFQQKVLISNKNKIKNIVIEENIKSIYAMDKYLSNTALPNLQTVLHKIPNGFSWEMDFVTSTMTISGNGKCPDLEPYFWASYGWPYIAYDYQTLKINDGITDMENCSLPSRNCIIGKNCKNIGSLYVFESFEVDSTNPAYASYEGCLYTKDYTKLLKTPSEKEGQLSFHPNLAIIGDQAFRMVNVDNLDIVIPWGVTTIEGSLFPSGSSGTGPIGATVVLPETLKNWNREVGGGGMMSITFLFGEGSQTFKSGYYGTGVEFWPLLPKERYYSIYGIAPNSLKTFQNGKTYYFDQNCKMAKGWKQASGNWYYFNDYGAAVVKIWLKSGNKWYFMQADGTMATNKWIQWYNKWYYIGSDGAMYANRYTPDGYWVNGSGVWVK</sequence>
<dbReference type="Gene3D" id="2.10.270.10">
    <property type="entry name" value="Cholin Binding"/>
    <property type="match status" value="1"/>
</dbReference>
<feature type="chain" id="PRO_5037042440" evidence="3">
    <location>
        <begin position="29"/>
        <end position="444"/>
    </location>
</feature>
<dbReference type="EMBL" id="JACRSV010000001">
    <property type="protein sequence ID" value="MBC8558923.1"/>
    <property type="molecule type" value="Genomic_DNA"/>
</dbReference>
<organism evidence="4 5">
    <name type="scientific">Fumia xinanensis</name>
    <dbReference type="NCBI Taxonomy" id="2763659"/>
    <lineage>
        <taxon>Bacteria</taxon>
        <taxon>Bacillati</taxon>
        <taxon>Bacillota</taxon>
        <taxon>Clostridia</taxon>
        <taxon>Eubacteriales</taxon>
        <taxon>Oscillospiraceae</taxon>
        <taxon>Fumia</taxon>
    </lineage>
</organism>
<keyword evidence="1" id="KW-0677">Repeat</keyword>